<dbReference type="Proteomes" id="UP000054549">
    <property type="component" value="Unassembled WGS sequence"/>
</dbReference>
<keyword evidence="2" id="KW-1185">Reference proteome</keyword>
<dbReference type="OrthoDB" id="3227343at2759"/>
<protein>
    <submittedName>
        <fullName evidence="1">Uncharacterized protein</fullName>
    </submittedName>
</protein>
<dbReference type="HOGENOM" id="CLU_173711_0_0_1"/>
<accession>A0A0C2WFT2</accession>
<dbReference type="STRING" id="946122.A0A0C2WFT2"/>
<feature type="non-terminal residue" evidence="1">
    <location>
        <position position="110"/>
    </location>
</feature>
<evidence type="ECO:0000313" key="2">
    <source>
        <dbReference type="Proteomes" id="UP000054549"/>
    </source>
</evidence>
<organism evidence="1 2">
    <name type="scientific">Amanita muscaria (strain Koide BX008)</name>
    <dbReference type="NCBI Taxonomy" id="946122"/>
    <lineage>
        <taxon>Eukaryota</taxon>
        <taxon>Fungi</taxon>
        <taxon>Dikarya</taxon>
        <taxon>Basidiomycota</taxon>
        <taxon>Agaricomycotina</taxon>
        <taxon>Agaricomycetes</taxon>
        <taxon>Agaricomycetidae</taxon>
        <taxon>Agaricales</taxon>
        <taxon>Pluteineae</taxon>
        <taxon>Amanitaceae</taxon>
        <taxon>Amanita</taxon>
    </lineage>
</organism>
<reference evidence="1 2" key="1">
    <citation type="submission" date="2014-04" db="EMBL/GenBank/DDBJ databases">
        <title>Evolutionary Origins and Diversification of the Mycorrhizal Mutualists.</title>
        <authorList>
            <consortium name="DOE Joint Genome Institute"/>
            <consortium name="Mycorrhizal Genomics Consortium"/>
            <person name="Kohler A."/>
            <person name="Kuo A."/>
            <person name="Nagy L.G."/>
            <person name="Floudas D."/>
            <person name="Copeland A."/>
            <person name="Barry K.W."/>
            <person name="Cichocki N."/>
            <person name="Veneault-Fourrey C."/>
            <person name="LaButti K."/>
            <person name="Lindquist E.A."/>
            <person name="Lipzen A."/>
            <person name="Lundell T."/>
            <person name="Morin E."/>
            <person name="Murat C."/>
            <person name="Riley R."/>
            <person name="Ohm R."/>
            <person name="Sun H."/>
            <person name="Tunlid A."/>
            <person name="Henrissat B."/>
            <person name="Grigoriev I.V."/>
            <person name="Hibbett D.S."/>
            <person name="Martin F."/>
        </authorList>
    </citation>
    <scope>NUCLEOTIDE SEQUENCE [LARGE SCALE GENOMIC DNA]</scope>
    <source>
        <strain evidence="1 2">Koide BX008</strain>
    </source>
</reference>
<sequence>MTQKTLSPRQHRWLDVLNEFSFKVNYIPGETNVVADALLRIYSDEPIGIVRAGSEYVAKDEEDNDDDNLPGTSRPIYTGAAAIVPAEGVRRSTRLAEAGAGSRTYSEPRK</sequence>
<proteinExistence type="predicted"/>
<evidence type="ECO:0000313" key="1">
    <source>
        <dbReference type="EMBL" id="KIL54963.1"/>
    </source>
</evidence>
<dbReference type="EMBL" id="KN818592">
    <property type="protein sequence ID" value="KIL54963.1"/>
    <property type="molecule type" value="Genomic_DNA"/>
</dbReference>
<dbReference type="AlphaFoldDB" id="A0A0C2WFT2"/>
<name>A0A0C2WFT2_AMAMK</name>
<dbReference type="InParanoid" id="A0A0C2WFT2"/>
<gene>
    <name evidence="1" type="ORF">M378DRAFT_91663</name>
</gene>